<feature type="transmembrane region" description="Helical" evidence="1">
    <location>
        <begin position="250"/>
        <end position="270"/>
    </location>
</feature>
<evidence type="ECO:0000313" key="3">
    <source>
        <dbReference type="Proteomes" id="UP000471435"/>
    </source>
</evidence>
<feature type="transmembrane region" description="Helical" evidence="1">
    <location>
        <begin position="21"/>
        <end position="38"/>
    </location>
</feature>
<proteinExistence type="predicted"/>
<evidence type="ECO:0000313" key="2">
    <source>
        <dbReference type="EMBL" id="MXP47278.1"/>
    </source>
</evidence>
<feature type="transmembrane region" description="Helical" evidence="1">
    <location>
        <begin position="319"/>
        <end position="338"/>
    </location>
</feature>
<gene>
    <name evidence="2" type="ORF">GRI43_07720</name>
</gene>
<feature type="transmembrane region" description="Helical" evidence="1">
    <location>
        <begin position="183"/>
        <end position="200"/>
    </location>
</feature>
<feature type="transmembrane region" description="Helical" evidence="1">
    <location>
        <begin position="71"/>
        <end position="91"/>
    </location>
</feature>
<sequence length="576" mass="62182">MGENDTAIEAARPDDWPLRPWLLAGLLGLAGLAVHLASDGGSDTPWRMALVAFFFFGPVAAALTIDRNDRVAPAIFGLGVGAVMAGIAWRVTSVQDRYSDTEYWVAAGILAVLLSVPLFQSGFHKLRWKTPYKVTHYHVWSDAICGAGALAFTGLSWALIAILAALFDVIQISLLKDLIDEEWFGWMFSGAAFGASLGVLRNQMKIIGTLQSVVLLVLSILAVPLAIALILFLLAVALSGIDVLWAATKSATPLLLACAVGAFVLTNAVVRDDDADASNSRILRIAGFVLAIGILPLAAMAALSMGTRIDQHGLSPERLWALIAIGVAVAYGAGYFVAAIRGRKDGWRDLLRQANLHLAVITCVIAFLLAMPILNFGAISTGNQLSRLESGKVSADEFDYTALRWDFGDPGREALAQLAKSSDAAIKEGAEIALAQESRPYRYGPIKEQTSDRDRRLANLRMEFDDPDLKRRVELTIAGRRWSCDKPCVALDLEEKDGVHTVAIAEGRGLYNLTIDTNQPLNELKAQGMDAVSAVELASEAPEKDAEVSANSDVEIREWTGRRVYVDGKPIGEPFE</sequence>
<reference evidence="2 3" key="1">
    <citation type="submission" date="2019-12" db="EMBL/GenBank/DDBJ databases">
        <title>Genomic-based taxomic classification of the family Erythrobacteraceae.</title>
        <authorList>
            <person name="Xu L."/>
        </authorList>
    </citation>
    <scope>NUCLEOTIDE SEQUENCE [LARGE SCALE GENOMIC DNA]</scope>
    <source>
        <strain evidence="2 3">SW-109</strain>
    </source>
</reference>
<evidence type="ECO:0000256" key="1">
    <source>
        <dbReference type="SAM" id="Phobius"/>
    </source>
</evidence>
<keyword evidence="1" id="KW-1133">Transmembrane helix</keyword>
<accession>A0A6I4V0B7</accession>
<keyword evidence="1" id="KW-0472">Membrane</keyword>
<feature type="transmembrane region" description="Helical" evidence="1">
    <location>
        <begin position="144"/>
        <end position="167"/>
    </location>
</feature>
<dbReference type="Pfam" id="PF13687">
    <property type="entry name" value="DUF4153"/>
    <property type="match status" value="1"/>
</dbReference>
<name>A0A6I4V0B7_9SPHN</name>
<comment type="caution">
    <text evidence="2">The sequence shown here is derived from an EMBL/GenBank/DDBJ whole genome shotgun (WGS) entry which is preliminary data.</text>
</comment>
<feature type="transmembrane region" description="Helical" evidence="1">
    <location>
        <begin position="282"/>
        <end position="307"/>
    </location>
</feature>
<dbReference type="InterPro" id="IPR025291">
    <property type="entry name" value="DUF4153"/>
</dbReference>
<keyword evidence="1" id="KW-0812">Transmembrane</keyword>
<dbReference type="EMBL" id="WTYP01000001">
    <property type="protein sequence ID" value="MXP47278.1"/>
    <property type="molecule type" value="Genomic_DNA"/>
</dbReference>
<keyword evidence="3" id="KW-1185">Reference proteome</keyword>
<dbReference type="RefSeq" id="WP_160730416.1">
    <property type="nucleotide sequence ID" value="NZ_WTYP01000001.1"/>
</dbReference>
<dbReference type="Proteomes" id="UP000471435">
    <property type="component" value="Unassembled WGS sequence"/>
</dbReference>
<feature type="transmembrane region" description="Helical" evidence="1">
    <location>
        <begin position="44"/>
        <end position="64"/>
    </location>
</feature>
<feature type="transmembrane region" description="Helical" evidence="1">
    <location>
        <begin position="212"/>
        <end position="238"/>
    </location>
</feature>
<protein>
    <submittedName>
        <fullName evidence="2">DUF4153 domain-containing protein</fullName>
    </submittedName>
</protein>
<feature type="transmembrane region" description="Helical" evidence="1">
    <location>
        <begin position="358"/>
        <end position="379"/>
    </location>
</feature>
<organism evidence="2 3">
    <name type="scientific">Pontixanthobacter luteolus</name>
    <dbReference type="NCBI Taxonomy" id="295089"/>
    <lineage>
        <taxon>Bacteria</taxon>
        <taxon>Pseudomonadati</taxon>
        <taxon>Pseudomonadota</taxon>
        <taxon>Alphaproteobacteria</taxon>
        <taxon>Sphingomonadales</taxon>
        <taxon>Erythrobacteraceae</taxon>
        <taxon>Pontixanthobacter</taxon>
    </lineage>
</organism>
<dbReference type="OrthoDB" id="7402611at2"/>
<dbReference type="AlphaFoldDB" id="A0A6I4V0B7"/>
<feature type="transmembrane region" description="Helical" evidence="1">
    <location>
        <begin position="103"/>
        <end position="123"/>
    </location>
</feature>